<feature type="transmembrane region" description="Helical" evidence="1">
    <location>
        <begin position="159"/>
        <end position="177"/>
    </location>
</feature>
<evidence type="ECO:0000256" key="1">
    <source>
        <dbReference type="SAM" id="Phobius"/>
    </source>
</evidence>
<protein>
    <submittedName>
        <fullName evidence="3">Threonine/homoserine efflux transporter RhtA</fullName>
    </submittedName>
</protein>
<dbReference type="EMBL" id="FOLX01000001">
    <property type="protein sequence ID" value="SFC43243.1"/>
    <property type="molecule type" value="Genomic_DNA"/>
</dbReference>
<keyword evidence="1" id="KW-0812">Transmembrane</keyword>
<proteinExistence type="predicted"/>
<feature type="transmembrane region" description="Helical" evidence="1">
    <location>
        <begin position="189"/>
        <end position="207"/>
    </location>
</feature>
<gene>
    <name evidence="3" type="ORF">SAMN05421762_0891</name>
</gene>
<dbReference type="AlphaFoldDB" id="A0A1I1JBC5"/>
<dbReference type="PANTHER" id="PTHR22911:SF135">
    <property type="entry name" value="BLR4310 PROTEIN"/>
    <property type="match status" value="1"/>
</dbReference>
<feature type="transmembrane region" description="Helical" evidence="1">
    <location>
        <begin position="227"/>
        <end position="247"/>
    </location>
</feature>
<feature type="transmembrane region" description="Helical" evidence="1">
    <location>
        <begin position="49"/>
        <end position="68"/>
    </location>
</feature>
<organism evidence="3 4">
    <name type="scientific">Pseudooceanicola nitratireducens</name>
    <dbReference type="NCBI Taxonomy" id="517719"/>
    <lineage>
        <taxon>Bacteria</taxon>
        <taxon>Pseudomonadati</taxon>
        <taxon>Pseudomonadota</taxon>
        <taxon>Alphaproteobacteria</taxon>
        <taxon>Rhodobacterales</taxon>
        <taxon>Paracoccaceae</taxon>
        <taxon>Pseudooceanicola</taxon>
    </lineage>
</organism>
<dbReference type="InterPro" id="IPR037185">
    <property type="entry name" value="EmrE-like"/>
</dbReference>
<feature type="transmembrane region" description="Helical" evidence="1">
    <location>
        <begin position="102"/>
        <end position="123"/>
    </location>
</feature>
<name>A0A1I1JBC5_9RHOB</name>
<dbReference type="SUPFAM" id="SSF103481">
    <property type="entry name" value="Multidrug resistance efflux transporter EmrE"/>
    <property type="match status" value="2"/>
</dbReference>
<sequence>MAFLDAVSTREIDMDKRLGMLAMCLAMVFLPIGDAISKSLTAYAAPFEVTVWRTVAQAAFFLPGAVLLRRHFRGSILSLGSLLSACLILTVTLSLITAFASMPIATAIAIFFVEPLLLTLLAGPFLGEVPGWRRYAAVGVGLIGALVVIRPNFATFGPVVLLPLLAALAYAMNMIVMRKSTRTRSALSFQFGASMIAGGLSLLAVLLAQGLDIDTTGLATLPEWGPWALASAGALALVTFMMITFAFSKVEASLLAPFQYLEIVGATAVGYLFFNEVPDGMTLFGTAIILTSGAYVFYRERVRGVDGAATRPSER</sequence>
<evidence type="ECO:0000313" key="3">
    <source>
        <dbReference type="EMBL" id="SFC43243.1"/>
    </source>
</evidence>
<feature type="transmembrane region" description="Helical" evidence="1">
    <location>
        <begin position="18"/>
        <end position="37"/>
    </location>
</feature>
<dbReference type="RefSeq" id="WP_244525516.1">
    <property type="nucleotide sequence ID" value="NZ_FNZG01000002.1"/>
</dbReference>
<feature type="transmembrane region" description="Helical" evidence="1">
    <location>
        <begin position="135"/>
        <end position="153"/>
    </location>
</feature>
<dbReference type="GO" id="GO:0016020">
    <property type="term" value="C:membrane"/>
    <property type="evidence" value="ECO:0007669"/>
    <property type="project" value="InterPro"/>
</dbReference>
<dbReference type="STRING" id="517719.SAMN05421762_0891"/>
<evidence type="ECO:0000313" key="4">
    <source>
        <dbReference type="Proteomes" id="UP000231644"/>
    </source>
</evidence>
<keyword evidence="1" id="KW-1133">Transmembrane helix</keyword>
<feature type="transmembrane region" description="Helical" evidence="1">
    <location>
        <begin position="254"/>
        <end position="274"/>
    </location>
</feature>
<accession>A0A1I1JBC5</accession>
<dbReference type="Pfam" id="PF00892">
    <property type="entry name" value="EamA"/>
    <property type="match status" value="2"/>
</dbReference>
<evidence type="ECO:0000259" key="2">
    <source>
        <dbReference type="Pfam" id="PF00892"/>
    </source>
</evidence>
<dbReference type="Proteomes" id="UP000231644">
    <property type="component" value="Unassembled WGS sequence"/>
</dbReference>
<dbReference type="InterPro" id="IPR000620">
    <property type="entry name" value="EamA_dom"/>
</dbReference>
<feature type="domain" description="EamA" evidence="2">
    <location>
        <begin position="160"/>
        <end position="292"/>
    </location>
</feature>
<feature type="transmembrane region" description="Helical" evidence="1">
    <location>
        <begin position="75"/>
        <end position="96"/>
    </location>
</feature>
<reference evidence="3 4" key="1">
    <citation type="submission" date="2016-10" db="EMBL/GenBank/DDBJ databases">
        <authorList>
            <person name="de Groot N.N."/>
        </authorList>
    </citation>
    <scope>NUCLEOTIDE SEQUENCE [LARGE SCALE GENOMIC DNA]</scope>
    <source>
        <strain evidence="3 4">DSM 29619</strain>
    </source>
</reference>
<feature type="domain" description="EamA" evidence="2">
    <location>
        <begin position="18"/>
        <end position="149"/>
    </location>
</feature>
<keyword evidence="4" id="KW-1185">Reference proteome</keyword>
<feature type="transmembrane region" description="Helical" evidence="1">
    <location>
        <begin position="280"/>
        <end position="298"/>
    </location>
</feature>
<keyword evidence="1" id="KW-0472">Membrane</keyword>
<dbReference type="PANTHER" id="PTHR22911">
    <property type="entry name" value="ACYL-MALONYL CONDENSING ENZYME-RELATED"/>
    <property type="match status" value="1"/>
</dbReference>